<keyword evidence="6 10" id="KW-1133">Transmembrane helix</keyword>
<evidence type="ECO:0008006" key="13">
    <source>
        <dbReference type="Google" id="ProtNLM"/>
    </source>
</evidence>
<feature type="transmembrane region" description="Helical" evidence="10">
    <location>
        <begin position="321"/>
        <end position="339"/>
    </location>
</feature>
<organism evidence="11 12">
    <name type="scientific">Besnoitia besnoiti</name>
    <name type="common">Apicomplexan protozoan</name>
    <dbReference type="NCBI Taxonomy" id="94643"/>
    <lineage>
        <taxon>Eukaryota</taxon>
        <taxon>Sar</taxon>
        <taxon>Alveolata</taxon>
        <taxon>Apicomplexa</taxon>
        <taxon>Conoidasida</taxon>
        <taxon>Coccidia</taxon>
        <taxon>Eucoccidiorida</taxon>
        <taxon>Eimeriorina</taxon>
        <taxon>Sarcocystidae</taxon>
        <taxon>Besnoitia</taxon>
    </lineage>
</organism>
<evidence type="ECO:0000256" key="8">
    <source>
        <dbReference type="ARBA" id="ARBA00023136"/>
    </source>
</evidence>
<evidence type="ECO:0000313" key="12">
    <source>
        <dbReference type="Proteomes" id="UP000224006"/>
    </source>
</evidence>
<proteinExistence type="inferred from homology"/>
<name>A0A2A9M0E3_BESBE</name>
<dbReference type="PANTHER" id="PTHR21094:SF2">
    <property type="entry name" value="GOLGI SNAP RECEPTOR COMPLEX MEMBER 1"/>
    <property type="match status" value="1"/>
</dbReference>
<feature type="compositionally biased region" description="Low complexity" evidence="9">
    <location>
        <begin position="48"/>
        <end position="58"/>
    </location>
</feature>
<evidence type="ECO:0000256" key="2">
    <source>
        <dbReference type="ARBA" id="ARBA00008473"/>
    </source>
</evidence>
<dbReference type="VEuPathDB" id="ToxoDB:BESB_028800"/>
<keyword evidence="12" id="KW-1185">Reference proteome</keyword>
<gene>
    <name evidence="11" type="ORF">BESB_028800</name>
</gene>
<keyword evidence="4 10" id="KW-0812">Transmembrane</keyword>
<dbReference type="GO" id="GO:0000139">
    <property type="term" value="C:Golgi membrane"/>
    <property type="evidence" value="ECO:0007669"/>
    <property type="project" value="UniProtKB-SubCell"/>
</dbReference>
<dbReference type="KEGG" id="bbes:BESB_028800"/>
<dbReference type="GO" id="GO:0005797">
    <property type="term" value="C:Golgi medial cisterna"/>
    <property type="evidence" value="ECO:0007669"/>
    <property type="project" value="TreeGrafter"/>
</dbReference>
<evidence type="ECO:0000256" key="1">
    <source>
        <dbReference type="ARBA" id="ARBA00004409"/>
    </source>
</evidence>
<dbReference type="GeneID" id="40307932"/>
<comment type="subcellular location">
    <subcellularLocation>
        <location evidence="1">Golgi apparatus membrane</location>
        <topology evidence="1">Single-pass type IV membrane protein</topology>
    </subcellularLocation>
</comment>
<evidence type="ECO:0000256" key="10">
    <source>
        <dbReference type="SAM" id="Phobius"/>
    </source>
</evidence>
<protein>
    <recommendedName>
        <fullName evidence="13">Transmembrane protein</fullName>
    </recommendedName>
</protein>
<dbReference type="GO" id="GO:0006888">
    <property type="term" value="P:endoplasmic reticulum to Golgi vesicle-mediated transport"/>
    <property type="evidence" value="ECO:0007669"/>
    <property type="project" value="InterPro"/>
</dbReference>
<dbReference type="Proteomes" id="UP000224006">
    <property type="component" value="Unassembled WGS sequence"/>
</dbReference>
<feature type="compositionally biased region" description="Pro residues" evidence="9">
    <location>
        <begin position="18"/>
        <end position="35"/>
    </location>
</feature>
<keyword evidence="8 10" id="KW-0472">Membrane</keyword>
<keyword evidence="3" id="KW-0813">Transport</keyword>
<comment type="similarity">
    <text evidence="2">Belongs to the GOSR1 family.</text>
</comment>
<evidence type="ECO:0000256" key="3">
    <source>
        <dbReference type="ARBA" id="ARBA00022448"/>
    </source>
</evidence>
<keyword evidence="7" id="KW-0333">Golgi apparatus</keyword>
<dbReference type="PANTHER" id="PTHR21094">
    <property type="entry name" value="GOS-28 SNARE- RELATED"/>
    <property type="match status" value="1"/>
</dbReference>
<dbReference type="GO" id="GO:0005484">
    <property type="term" value="F:SNAP receptor activity"/>
    <property type="evidence" value="ECO:0007669"/>
    <property type="project" value="TreeGrafter"/>
</dbReference>
<dbReference type="GO" id="GO:0031201">
    <property type="term" value="C:SNARE complex"/>
    <property type="evidence" value="ECO:0007669"/>
    <property type="project" value="TreeGrafter"/>
</dbReference>
<accession>A0A2A9M0E3</accession>
<dbReference type="GO" id="GO:0005801">
    <property type="term" value="C:cis-Golgi network"/>
    <property type="evidence" value="ECO:0007669"/>
    <property type="project" value="InterPro"/>
</dbReference>
<sequence>MASRAAFAPRKAEAEGAPAPPPPSLQPPRDPPSSSPPLCASFSGGGFASPAESSFPSSTTSLSSVAPLTLAAAPAPASLGASSSSSSASFGLSTRSTFRQLLAQVEQQLASLTELSCSVRTRGFGTASCALSLEDAQETFETLRSDTFSSLDRADRLLRQLRVASAAVTSSPSSSASSVCSPAQLRHFSDLLLSLKTESHSACDAISVALERAALLHGPSESCGLAAAGAREKKSKEEEADEEGEASAAVFYAREAGSLRESNRMISSILQAGSNALYALKKQRGVVGRMRGKVSELSARDVTAISGLLGKIEWQGKKQRIILALVFAACVCLSLMWVMRGHVSAVEPGE</sequence>
<evidence type="ECO:0000256" key="4">
    <source>
        <dbReference type="ARBA" id="ARBA00022692"/>
    </source>
</evidence>
<dbReference type="OrthoDB" id="422156at2759"/>
<dbReference type="GO" id="GO:0015031">
    <property type="term" value="P:protein transport"/>
    <property type="evidence" value="ECO:0007669"/>
    <property type="project" value="UniProtKB-KW"/>
</dbReference>
<dbReference type="GO" id="GO:0006906">
    <property type="term" value="P:vesicle fusion"/>
    <property type="evidence" value="ECO:0007669"/>
    <property type="project" value="TreeGrafter"/>
</dbReference>
<evidence type="ECO:0000256" key="5">
    <source>
        <dbReference type="ARBA" id="ARBA00022927"/>
    </source>
</evidence>
<evidence type="ECO:0000256" key="6">
    <source>
        <dbReference type="ARBA" id="ARBA00022989"/>
    </source>
</evidence>
<dbReference type="AlphaFoldDB" id="A0A2A9M0E3"/>
<dbReference type="EMBL" id="NWUJ01000015">
    <property type="protein sequence ID" value="PFH31445.1"/>
    <property type="molecule type" value="Genomic_DNA"/>
</dbReference>
<evidence type="ECO:0000313" key="11">
    <source>
        <dbReference type="EMBL" id="PFH31445.1"/>
    </source>
</evidence>
<evidence type="ECO:0000256" key="7">
    <source>
        <dbReference type="ARBA" id="ARBA00023034"/>
    </source>
</evidence>
<comment type="caution">
    <text evidence="11">The sequence shown here is derived from an EMBL/GenBank/DDBJ whole genome shotgun (WGS) entry which is preliminary data.</text>
</comment>
<evidence type="ECO:0000256" key="9">
    <source>
        <dbReference type="SAM" id="MobiDB-lite"/>
    </source>
</evidence>
<dbReference type="InterPro" id="IPR023601">
    <property type="entry name" value="Golgi_SNAP_su1"/>
</dbReference>
<feature type="region of interest" description="Disordered" evidence="9">
    <location>
        <begin position="1"/>
        <end position="58"/>
    </location>
</feature>
<dbReference type="GO" id="GO:0048219">
    <property type="term" value="P:inter-Golgi cisterna vesicle-mediated transport"/>
    <property type="evidence" value="ECO:0007669"/>
    <property type="project" value="TreeGrafter"/>
</dbReference>
<reference evidence="11 12" key="1">
    <citation type="submission" date="2017-09" db="EMBL/GenBank/DDBJ databases">
        <title>Genome sequencing of Besnoitia besnoiti strain Bb-Ger1.</title>
        <authorList>
            <person name="Schares G."/>
            <person name="Venepally P."/>
            <person name="Lorenzi H.A."/>
        </authorList>
    </citation>
    <scope>NUCLEOTIDE SEQUENCE [LARGE SCALE GENOMIC DNA]</scope>
    <source>
        <strain evidence="11 12">Bb-Ger1</strain>
    </source>
</reference>
<keyword evidence="5" id="KW-0653">Protein transport</keyword>
<dbReference type="RefSeq" id="XP_029215454.1">
    <property type="nucleotide sequence ID" value="XM_029361554.1"/>
</dbReference>